<dbReference type="SUPFAM" id="SSF53474">
    <property type="entry name" value="alpha/beta-Hydrolases"/>
    <property type="match status" value="1"/>
</dbReference>
<proteinExistence type="predicted"/>
<comment type="caution">
    <text evidence="3">The sequence shown here is derived from an EMBL/GenBank/DDBJ whole genome shotgun (WGS) entry which is preliminary data.</text>
</comment>
<dbReference type="GO" id="GO:0016787">
    <property type="term" value="F:hydrolase activity"/>
    <property type="evidence" value="ECO:0007669"/>
    <property type="project" value="UniProtKB-KW"/>
</dbReference>
<dbReference type="PANTHER" id="PTHR43798">
    <property type="entry name" value="MONOACYLGLYCEROL LIPASE"/>
    <property type="match status" value="1"/>
</dbReference>
<sequence length="291" mass="30068">MQPGTSPATGADTTAVAVRGTGAPVLVLHGTPGGIEAAEVMARFLPSDRFRVVTVARPGYPGSPLVAGGSSLDDEADRYAALLDGLGLDRVAVLAWSGGGPAAYRFAARHPDRVRALVVVAGLSARWVPPRPSVAEWVVAHTALGAAVADLAAAVLPAVVVRTAVAGVSSLRGRALAAHVADVLHDPVRRRAVLDLSTSGNAGGAYRPGWDNDVRVLGAIDDLVLEEVRAPTLLVHGDADTEVAFAHSARAAGAVQDAELLTLPGGTHFGLWDHHDAASVQERVRRHLDRS</sequence>
<keyword evidence="4" id="KW-1185">Reference proteome</keyword>
<keyword evidence="1 3" id="KW-0378">Hydrolase</keyword>
<dbReference type="InterPro" id="IPR050266">
    <property type="entry name" value="AB_hydrolase_sf"/>
</dbReference>
<reference evidence="3 4" key="1">
    <citation type="submission" date="2023-06" db="EMBL/GenBank/DDBJ databases">
        <authorList>
            <person name="Feng G."/>
            <person name="Li J."/>
            <person name="Zhu H."/>
        </authorList>
    </citation>
    <scope>NUCLEOTIDE SEQUENCE [LARGE SCALE GENOMIC DNA]</scope>
    <source>
        <strain evidence="3 4">RHCKG28</strain>
    </source>
</reference>
<organism evidence="3 4">
    <name type="scientific">Curtobacterium caseinilyticum</name>
    <dbReference type="NCBI Taxonomy" id="3055137"/>
    <lineage>
        <taxon>Bacteria</taxon>
        <taxon>Bacillati</taxon>
        <taxon>Actinomycetota</taxon>
        <taxon>Actinomycetes</taxon>
        <taxon>Micrococcales</taxon>
        <taxon>Microbacteriaceae</taxon>
        <taxon>Curtobacterium</taxon>
    </lineage>
</organism>
<gene>
    <name evidence="3" type="ORF">QUG93_15920</name>
</gene>
<dbReference type="InterPro" id="IPR029058">
    <property type="entry name" value="AB_hydrolase_fold"/>
</dbReference>
<dbReference type="Gene3D" id="3.40.50.1820">
    <property type="entry name" value="alpha/beta hydrolase"/>
    <property type="match status" value="1"/>
</dbReference>
<protein>
    <submittedName>
        <fullName evidence="3">Alpha/beta hydrolase</fullName>
    </submittedName>
</protein>
<evidence type="ECO:0000313" key="4">
    <source>
        <dbReference type="Proteomes" id="UP001236404"/>
    </source>
</evidence>
<name>A0ABT7TUA5_9MICO</name>
<evidence type="ECO:0000313" key="3">
    <source>
        <dbReference type="EMBL" id="MDM7893178.1"/>
    </source>
</evidence>
<dbReference type="InterPro" id="IPR000073">
    <property type="entry name" value="AB_hydrolase_1"/>
</dbReference>
<evidence type="ECO:0000256" key="1">
    <source>
        <dbReference type="ARBA" id="ARBA00022801"/>
    </source>
</evidence>
<dbReference type="Pfam" id="PF00561">
    <property type="entry name" value="Abhydrolase_1"/>
    <property type="match status" value="1"/>
</dbReference>
<feature type="domain" description="AB hydrolase-1" evidence="2">
    <location>
        <begin position="24"/>
        <end position="274"/>
    </location>
</feature>
<dbReference type="Proteomes" id="UP001236404">
    <property type="component" value="Unassembled WGS sequence"/>
</dbReference>
<dbReference type="RefSeq" id="WP_289475596.1">
    <property type="nucleotide sequence ID" value="NZ_JAUCMN010000017.1"/>
</dbReference>
<accession>A0ABT7TUA5</accession>
<dbReference type="EMBL" id="JAUCMN010000017">
    <property type="protein sequence ID" value="MDM7893178.1"/>
    <property type="molecule type" value="Genomic_DNA"/>
</dbReference>
<evidence type="ECO:0000259" key="2">
    <source>
        <dbReference type="Pfam" id="PF00561"/>
    </source>
</evidence>
<dbReference type="PANTHER" id="PTHR43798:SF31">
    <property type="entry name" value="AB HYDROLASE SUPERFAMILY PROTEIN YCLE"/>
    <property type="match status" value="1"/>
</dbReference>